<evidence type="ECO:0000313" key="3">
    <source>
        <dbReference type="Proteomes" id="UP001396334"/>
    </source>
</evidence>
<evidence type="ECO:0000256" key="1">
    <source>
        <dbReference type="SAM" id="Phobius"/>
    </source>
</evidence>
<name>A0ABR2S213_9ROSI</name>
<keyword evidence="1" id="KW-0812">Transmembrane</keyword>
<gene>
    <name evidence="2" type="ORF">V6N11_034154</name>
</gene>
<dbReference type="InterPro" id="IPR027728">
    <property type="entry name" value="Topless_fam"/>
</dbReference>
<reference evidence="2 3" key="1">
    <citation type="journal article" date="2024" name="G3 (Bethesda)">
        <title>Genome assembly of Hibiscus sabdariffa L. provides insights into metabolisms of medicinal natural products.</title>
        <authorList>
            <person name="Kim T."/>
        </authorList>
    </citation>
    <scope>NUCLEOTIDE SEQUENCE [LARGE SCALE GENOMIC DNA]</scope>
    <source>
        <strain evidence="2">TK-2024</strain>
        <tissue evidence="2">Old leaves</tissue>
    </source>
</reference>
<dbReference type="PANTHER" id="PTHR44083">
    <property type="entry name" value="TOPLESS-RELATED PROTEIN 1-RELATED"/>
    <property type="match status" value="1"/>
</dbReference>
<dbReference type="EMBL" id="JBBPBN010000018">
    <property type="protein sequence ID" value="KAK9019115.1"/>
    <property type="molecule type" value="Genomic_DNA"/>
</dbReference>
<keyword evidence="1" id="KW-1133">Transmembrane helix</keyword>
<dbReference type="PANTHER" id="PTHR44083:SF30">
    <property type="entry name" value="TOPLESS-LIKE PROTEIN"/>
    <property type="match status" value="1"/>
</dbReference>
<feature type="transmembrane region" description="Helical" evidence="1">
    <location>
        <begin position="12"/>
        <end position="31"/>
    </location>
</feature>
<protein>
    <submittedName>
        <fullName evidence="2">Uncharacterized protein</fullName>
    </submittedName>
</protein>
<keyword evidence="3" id="KW-1185">Reference proteome</keyword>
<proteinExistence type="predicted"/>
<evidence type="ECO:0000313" key="2">
    <source>
        <dbReference type="EMBL" id="KAK9019115.1"/>
    </source>
</evidence>
<dbReference type="Proteomes" id="UP001396334">
    <property type="component" value="Unassembled WGS sequence"/>
</dbReference>
<accession>A0ABR2S213</accession>
<sequence>MDFLSDLWETFGVFWVHLSNGYVVVSFSWILDGWGKLKSKLLQFPSERIPVMCSNTMAWFHQDHVHFLFVHETMFSIYESKELEYVHQWVPEILVESPKEWGEVGSKKNAGKFIPSSLASHVHDFVKMIIGSEE</sequence>
<keyword evidence="1" id="KW-0472">Membrane</keyword>
<organism evidence="2 3">
    <name type="scientific">Hibiscus sabdariffa</name>
    <name type="common">roselle</name>
    <dbReference type="NCBI Taxonomy" id="183260"/>
    <lineage>
        <taxon>Eukaryota</taxon>
        <taxon>Viridiplantae</taxon>
        <taxon>Streptophyta</taxon>
        <taxon>Embryophyta</taxon>
        <taxon>Tracheophyta</taxon>
        <taxon>Spermatophyta</taxon>
        <taxon>Magnoliopsida</taxon>
        <taxon>eudicotyledons</taxon>
        <taxon>Gunneridae</taxon>
        <taxon>Pentapetalae</taxon>
        <taxon>rosids</taxon>
        <taxon>malvids</taxon>
        <taxon>Malvales</taxon>
        <taxon>Malvaceae</taxon>
        <taxon>Malvoideae</taxon>
        <taxon>Hibiscus</taxon>
    </lineage>
</organism>
<comment type="caution">
    <text evidence="2">The sequence shown here is derived from an EMBL/GenBank/DDBJ whole genome shotgun (WGS) entry which is preliminary data.</text>
</comment>